<reference evidence="1" key="1">
    <citation type="submission" date="2018-05" db="EMBL/GenBank/DDBJ databases">
        <authorList>
            <person name="Lanie J.A."/>
            <person name="Ng W.-L."/>
            <person name="Kazmierczak K.M."/>
            <person name="Andrzejewski T.M."/>
            <person name="Davidsen T.M."/>
            <person name="Wayne K.J."/>
            <person name="Tettelin H."/>
            <person name="Glass J.I."/>
            <person name="Rusch D."/>
            <person name="Podicherti R."/>
            <person name="Tsui H.-C.T."/>
            <person name="Winkler M.E."/>
        </authorList>
    </citation>
    <scope>NUCLEOTIDE SEQUENCE</scope>
</reference>
<accession>A0A381ZB92</accession>
<name>A0A381ZB92_9ZZZZ</name>
<organism evidence="1">
    <name type="scientific">marine metagenome</name>
    <dbReference type="NCBI Taxonomy" id="408172"/>
    <lineage>
        <taxon>unclassified sequences</taxon>
        <taxon>metagenomes</taxon>
        <taxon>ecological metagenomes</taxon>
    </lineage>
</organism>
<sequence length="38" mass="4380">MLMHRPAVSKYGVIFRQRYEEVGLPCRNTIGSPEPFSI</sequence>
<gene>
    <name evidence="1" type="ORF">METZ01_LOCUS139429</name>
</gene>
<dbReference type="EMBL" id="UINC01020669">
    <property type="protein sequence ID" value="SVA86575.1"/>
    <property type="molecule type" value="Genomic_DNA"/>
</dbReference>
<dbReference type="AlphaFoldDB" id="A0A381ZB92"/>
<evidence type="ECO:0000313" key="1">
    <source>
        <dbReference type="EMBL" id="SVA86575.1"/>
    </source>
</evidence>
<protein>
    <submittedName>
        <fullName evidence="1">Uncharacterized protein</fullName>
    </submittedName>
</protein>
<proteinExistence type="predicted"/>